<comment type="similarity">
    <text evidence="1">Belongs to the plant acyltransferase family.</text>
</comment>
<dbReference type="PANTHER" id="PTHR31623">
    <property type="entry name" value="F21J9.9"/>
    <property type="match status" value="1"/>
</dbReference>
<dbReference type="PhylomeDB" id="A0A068UK25"/>
<name>A0A068UK25_COFCA</name>
<evidence type="ECO:0000256" key="4">
    <source>
        <dbReference type="ARBA" id="ARBA00022679"/>
    </source>
</evidence>
<evidence type="ECO:0000256" key="3">
    <source>
        <dbReference type="ARBA" id="ARBA00022589"/>
    </source>
</evidence>
<dbReference type="PANTHER" id="PTHR31623:SF110">
    <property type="entry name" value="VINORINE SYNTHASE-LIKE"/>
    <property type="match status" value="1"/>
</dbReference>
<evidence type="ECO:0000313" key="7">
    <source>
        <dbReference type="Proteomes" id="UP000295252"/>
    </source>
</evidence>
<dbReference type="Pfam" id="PF02458">
    <property type="entry name" value="Transferase"/>
    <property type="match status" value="1"/>
</dbReference>
<reference evidence="7" key="1">
    <citation type="journal article" date="2014" name="Science">
        <title>The coffee genome provides insight into the convergent evolution of caffeine biosynthesis.</title>
        <authorList>
            <person name="Denoeud F."/>
            <person name="Carretero-Paulet L."/>
            <person name="Dereeper A."/>
            <person name="Droc G."/>
            <person name="Guyot R."/>
            <person name="Pietrella M."/>
            <person name="Zheng C."/>
            <person name="Alberti A."/>
            <person name="Anthony F."/>
            <person name="Aprea G."/>
            <person name="Aury J.M."/>
            <person name="Bento P."/>
            <person name="Bernard M."/>
            <person name="Bocs S."/>
            <person name="Campa C."/>
            <person name="Cenci A."/>
            <person name="Combes M.C."/>
            <person name="Crouzillat D."/>
            <person name="Da Silva C."/>
            <person name="Daddiego L."/>
            <person name="De Bellis F."/>
            <person name="Dussert S."/>
            <person name="Garsmeur O."/>
            <person name="Gayraud T."/>
            <person name="Guignon V."/>
            <person name="Jahn K."/>
            <person name="Jamilloux V."/>
            <person name="Joet T."/>
            <person name="Labadie K."/>
            <person name="Lan T."/>
            <person name="Leclercq J."/>
            <person name="Lepelley M."/>
            <person name="Leroy T."/>
            <person name="Li L.T."/>
            <person name="Librado P."/>
            <person name="Lopez L."/>
            <person name="Munoz A."/>
            <person name="Noel B."/>
            <person name="Pallavicini A."/>
            <person name="Perrotta G."/>
            <person name="Poncet V."/>
            <person name="Pot D."/>
            <person name="Priyono X."/>
            <person name="Rigoreau M."/>
            <person name="Rouard M."/>
            <person name="Rozas J."/>
            <person name="Tranchant-Dubreuil C."/>
            <person name="VanBuren R."/>
            <person name="Zhang Q."/>
            <person name="Andrade A.C."/>
            <person name="Argout X."/>
            <person name="Bertrand B."/>
            <person name="de Kochko A."/>
            <person name="Graziosi G."/>
            <person name="Henry R.J."/>
            <person name="Jayarama X."/>
            <person name="Ming R."/>
            <person name="Nagai C."/>
            <person name="Rounsley S."/>
            <person name="Sankoff D."/>
            <person name="Giuliano G."/>
            <person name="Albert V.A."/>
            <person name="Wincker P."/>
            <person name="Lashermes P."/>
        </authorList>
    </citation>
    <scope>NUCLEOTIDE SEQUENCE [LARGE SCALE GENOMIC DNA]</scope>
    <source>
        <strain evidence="7">cv. DH200-94</strain>
    </source>
</reference>
<dbReference type="OMA" id="ICRANAM"/>
<protein>
    <recommendedName>
        <fullName evidence="8">Vinorine synthase-like</fullName>
    </recommendedName>
</protein>
<evidence type="ECO:0000313" key="6">
    <source>
        <dbReference type="EMBL" id="CDP08574.1"/>
    </source>
</evidence>
<dbReference type="Proteomes" id="UP000295252">
    <property type="component" value="Chromosome IV"/>
</dbReference>
<proteinExistence type="inferred from homology"/>
<accession>A0A068UK25</accession>
<dbReference type="EMBL" id="HG739118">
    <property type="protein sequence ID" value="CDP08574.1"/>
    <property type="molecule type" value="Genomic_DNA"/>
</dbReference>
<dbReference type="InParanoid" id="A0A068UK25"/>
<dbReference type="GO" id="GO:0009820">
    <property type="term" value="P:alkaloid metabolic process"/>
    <property type="evidence" value="ECO:0007669"/>
    <property type="project" value="UniProtKB-KW"/>
</dbReference>
<gene>
    <name evidence="6" type="ORF">GSCOC_T00027552001</name>
</gene>
<dbReference type="Gramene" id="CDP08574">
    <property type="protein sequence ID" value="CDP08574"/>
    <property type="gene ID" value="GSCOC_T00027552001"/>
</dbReference>
<dbReference type="Gene3D" id="3.30.559.10">
    <property type="entry name" value="Chloramphenicol acetyltransferase-like domain"/>
    <property type="match status" value="2"/>
</dbReference>
<keyword evidence="3" id="KW-0017">Alkaloid metabolism</keyword>
<comment type="subunit">
    <text evidence="2">Monomer.</text>
</comment>
<keyword evidence="7" id="KW-1185">Reference proteome</keyword>
<dbReference type="InterPro" id="IPR023213">
    <property type="entry name" value="CAT-like_dom_sf"/>
</dbReference>
<keyword evidence="5" id="KW-0012">Acyltransferase</keyword>
<evidence type="ECO:0000256" key="5">
    <source>
        <dbReference type="ARBA" id="ARBA00023315"/>
    </source>
</evidence>
<evidence type="ECO:0000256" key="2">
    <source>
        <dbReference type="ARBA" id="ARBA00011245"/>
    </source>
</evidence>
<dbReference type="OrthoDB" id="671439at2759"/>
<sequence length="437" mass="48603">MVANLEILSKEMIKPSSPTPYHLRNFTLSFLDQLAPPIYIPLIFFYQPSQLQTYKDHAQISQLLKQSLSNALTKFYPLGGRICSDDFAIDANDAGALFVEAQVHSNLLQVIEKPSMDEMKQYLPLQPNGSGHGITEANTILLAVQINIFDCGGLAIGVQMSHKIADGTSLVAFMNAWAANCRGDAEIHQSSLDLASLFPPKDVLNSGFKPTVGITKEKITTKRFVFDREKLAKLKQALASSPGSQVKDPTRVEAVSAFFWRHFIEATKAKMDSKSKKMVAAVHAVNLRPRMNPALPDHAFGNLWRHALAIPVAEGEKGYQNLAGDLRNAIRNINSNYVKTLQIGDEYLHALKKTMELVSKGDIEFCNFSSWCRFPVYEVDYGWGKPTWVCTTTLPFKNVVILMSTSCGEGIEAWVNMLEEDMASFESDHIMQLEVPA</sequence>
<organism evidence="6 7">
    <name type="scientific">Coffea canephora</name>
    <name type="common">Robusta coffee</name>
    <dbReference type="NCBI Taxonomy" id="49390"/>
    <lineage>
        <taxon>Eukaryota</taxon>
        <taxon>Viridiplantae</taxon>
        <taxon>Streptophyta</taxon>
        <taxon>Embryophyta</taxon>
        <taxon>Tracheophyta</taxon>
        <taxon>Spermatophyta</taxon>
        <taxon>Magnoliopsida</taxon>
        <taxon>eudicotyledons</taxon>
        <taxon>Gunneridae</taxon>
        <taxon>Pentapetalae</taxon>
        <taxon>asterids</taxon>
        <taxon>lamiids</taxon>
        <taxon>Gentianales</taxon>
        <taxon>Rubiaceae</taxon>
        <taxon>Ixoroideae</taxon>
        <taxon>Gardenieae complex</taxon>
        <taxon>Bertiereae - Coffeeae clade</taxon>
        <taxon>Coffeeae</taxon>
        <taxon>Coffea</taxon>
    </lineage>
</organism>
<dbReference type="STRING" id="49390.A0A068UK25"/>
<evidence type="ECO:0000256" key="1">
    <source>
        <dbReference type="ARBA" id="ARBA00009861"/>
    </source>
</evidence>
<dbReference type="AlphaFoldDB" id="A0A068UK25"/>
<keyword evidence="4" id="KW-0808">Transferase</keyword>
<dbReference type="GO" id="GO:0016746">
    <property type="term" value="F:acyltransferase activity"/>
    <property type="evidence" value="ECO:0007669"/>
    <property type="project" value="UniProtKB-KW"/>
</dbReference>
<evidence type="ECO:0008006" key="8">
    <source>
        <dbReference type="Google" id="ProtNLM"/>
    </source>
</evidence>